<dbReference type="GO" id="GO:0015220">
    <property type="term" value="F:choline transmembrane transporter activity"/>
    <property type="evidence" value="ECO:0007669"/>
    <property type="project" value="InterPro"/>
</dbReference>
<accession>A0A271KHW9</accession>
<dbReference type="GO" id="GO:0006970">
    <property type="term" value="P:response to osmotic stress"/>
    <property type="evidence" value="ECO:0007669"/>
    <property type="project" value="UniProtKB-ARBA"/>
</dbReference>
<protein>
    <recommendedName>
        <fullName evidence="8">Trimethylamine N-oxide transport system ATP-binding protein TmoW</fullName>
        <ecNumber evidence="7">7.6.2.9</ecNumber>
    </recommendedName>
</protein>
<dbReference type="OrthoDB" id="9802264at2"/>
<keyword evidence="4 10" id="KW-0067">ATP-binding</keyword>
<dbReference type="EC" id="7.6.2.9" evidence="7"/>
<dbReference type="InterPro" id="IPR046342">
    <property type="entry name" value="CBS_dom_sf"/>
</dbReference>
<evidence type="ECO:0000313" key="10">
    <source>
        <dbReference type="EMBL" id="PAP95388.1"/>
    </source>
</evidence>
<dbReference type="InterPro" id="IPR017871">
    <property type="entry name" value="ABC_transporter-like_CS"/>
</dbReference>
<reference evidence="10 11" key="1">
    <citation type="submission" date="2017-08" db="EMBL/GenBank/DDBJ databases">
        <title>Mesorhizobium wenxinae sp. nov., a novel rhizobial species isolated from root nodules of chickpea (Cicer arietinum L.).</title>
        <authorList>
            <person name="Zhang J."/>
        </authorList>
    </citation>
    <scope>NUCLEOTIDE SEQUENCE [LARGE SCALE GENOMIC DNA]</scope>
    <source>
        <strain evidence="11">WYCCWR 10019</strain>
    </source>
</reference>
<keyword evidence="2" id="KW-0813">Transport</keyword>
<evidence type="ECO:0000259" key="9">
    <source>
        <dbReference type="PROSITE" id="PS50893"/>
    </source>
</evidence>
<evidence type="ECO:0000256" key="3">
    <source>
        <dbReference type="ARBA" id="ARBA00022741"/>
    </source>
</evidence>
<dbReference type="PANTHER" id="PTHR43869:SF1">
    <property type="entry name" value="GLYCINE BETAINE_PROLINE BETAINE TRANSPORT SYSTEM ATP-BINDING PROTEIN PROV"/>
    <property type="match status" value="1"/>
</dbReference>
<keyword evidence="11" id="KW-1185">Reference proteome</keyword>
<dbReference type="SUPFAM" id="SSF54631">
    <property type="entry name" value="CBS-domain pair"/>
    <property type="match status" value="1"/>
</dbReference>
<dbReference type="AlphaFoldDB" id="A0A271KHW9"/>
<dbReference type="InterPro" id="IPR003593">
    <property type="entry name" value="AAA+_ATPase"/>
</dbReference>
<evidence type="ECO:0000313" key="11">
    <source>
        <dbReference type="Proteomes" id="UP000215931"/>
    </source>
</evidence>
<dbReference type="InterPro" id="IPR027417">
    <property type="entry name" value="P-loop_NTPase"/>
</dbReference>
<dbReference type="InterPro" id="IPR022473">
    <property type="entry name" value="ABC_trnsptr_Choline_ATP-bd"/>
</dbReference>
<feature type="domain" description="ABC transporter" evidence="9">
    <location>
        <begin position="29"/>
        <end position="269"/>
    </location>
</feature>
<evidence type="ECO:0000256" key="8">
    <source>
        <dbReference type="ARBA" id="ARBA00068787"/>
    </source>
</evidence>
<dbReference type="Proteomes" id="UP000215931">
    <property type="component" value="Unassembled WGS sequence"/>
</dbReference>
<dbReference type="Gene3D" id="3.40.50.300">
    <property type="entry name" value="P-loop containing nucleotide triphosphate hydrolases"/>
    <property type="match status" value="1"/>
</dbReference>
<proteinExistence type="inferred from homology"/>
<dbReference type="PROSITE" id="PS50893">
    <property type="entry name" value="ABC_TRANSPORTER_2"/>
    <property type="match status" value="1"/>
</dbReference>
<dbReference type="PROSITE" id="PS00211">
    <property type="entry name" value="ABC_TRANSPORTER_1"/>
    <property type="match status" value="1"/>
</dbReference>
<organism evidence="10 11">
    <name type="scientific">Mesorhizobium wenxiniae</name>
    <dbReference type="NCBI Taxonomy" id="2014805"/>
    <lineage>
        <taxon>Bacteria</taxon>
        <taxon>Pseudomonadati</taxon>
        <taxon>Pseudomonadota</taxon>
        <taxon>Alphaproteobacteria</taxon>
        <taxon>Hyphomicrobiales</taxon>
        <taxon>Phyllobacteriaceae</taxon>
        <taxon>Mesorhizobium</taxon>
    </lineage>
</organism>
<dbReference type="SUPFAM" id="SSF52540">
    <property type="entry name" value="P-loop containing nucleoside triphosphate hydrolases"/>
    <property type="match status" value="1"/>
</dbReference>
<dbReference type="GO" id="GO:0016887">
    <property type="term" value="F:ATP hydrolysis activity"/>
    <property type="evidence" value="ECO:0007669"/>
    <property type="project" value="InterPro"/>
</dbReference>
<dbReference type="EMBL" id="NPKH01000020">
    <property type="protein sequence ID" value="PAP95388.1"/>
    <property type="molecule type" value="Genomic_DNA"/>
</dbReference>
<dbReference type="Pfam" id="PF00005">
    <property type="entry name" value="ABC_tran"/>
    <property type="match status" value="1"/>
</dbReference>
<dbReference type="InterPro" id="IPR003439">
    <property type="entry name" value="ABC_transporter-like_ATP-bd"/>
</dbReference>
<comment type="subunit">
    <text evidence="6">The complex is probably composed of two ATP-binding proteins (TmoW), two transmembrane proteins (TmoV) and a solute-binding protein (TmoX).</text>
</comment>
<dbReference type="PANTHER" id="PTHR43869">
    <property type="entry name" value="GLYCINE BETAINE/PROLINE BETAINE TRANSPORT SYSTEM ATP-BINDING PROTEIN PROV"/>
    <property type="match status" value="1"/>
</dbReference>
<comment type="similarity">
    <text evidence="1">Belongs to the ABC transporter superfamily.</text>
</comment>
<dbReference type="SMART" id="SM00382">
    <property type="entry name" value="AAA"/>
    <property type="match status" value="1"/>
</dbReference>
<dbReference type="InterPro" id="IPR051921">
    <property type="entry name" value="ABC_osmolyte_uptake_ATP-bind"/>
</dbReference>
<comment type="caution">
    <text evidence="10">The sequence shown here is derived from an EMBL/GenBank/DDBJ whole genome shotgun (WGS) entry which is preliminary data.</text>
</comment>
<evidence type="ECO:0000256" key="1">
    <source>
        <dbReference type="ARBA" id="ARBA00005417"/>
    </source>
</evidence>
<evidence type="ECO:0000256" key="4">
    <source>
        <dbReference type="ARBA" id="ARBA00022840"/>
    </source>
</evidence>
<evidence type="ECO:0000256" key="2">
    <source>
        <dbReference type="ARBA" id="ARBA00022448"/>
    </source>
</evidence>
<sequence>MSAAVDFKNVDIIFGAARKEALALVDSGATRQEILEKTGAVLGCAGANLTVNEGEISVLMGLSGSGKSTLLRAVNLLNVPARGNVMVKDGDRMVDVAACDAATLRNIRQTRVAMVFQQFGLLPWRTVAENVGFGLELSGVPDAERKARVERQLKLVGLDQWASKYAHELSGGMQQRVGLARAFATEAPILLMDEPFSALDPLIRTKLQDELLQLQAELKKTIIFVSHDLEEALKIGSHITIMEGGRIVQTGAPEDIVLRPANDYVRDFIANVNPLSVLTAWNVMRDRRDLEHGEDGWVWLDRRKTTRFKIDEHGLVAAAERDGKPAFWVSCADVEAQPEETAQVFWANPGTSLKTVMLAMHRSQTAPVALFDDQSRFVGAIGIRDVLSAVLRR</sequence>
<name>A0A271KHW9_9HYPH</name>
<dbReference type="FunFam" id="3.40.50.300:FF:000201">
    <property type="entry name" value="Glycine betaine/L-proline ABC transporter ATP-binding protein"/>
    <property type="match status" value="1"/>
</dbReference>
<evidence type="ECO:0000256" key="5">
    <source>
        <dbReference type="ARBA" id="ARBA00051811"/>
    </source>
</evidence>
<keyword evidence="3" id="KW-0547">Nucleotide-binding</keyword>
<gene>
    <name evidence="10" type="primary">choV</name>
    <name evidence="10" type="ORF">CIT31_15325</name>
</gene>
<dbReference type="GO" id="GO:0015418">
    <property type="term" value="F:ABC-type quaternary ammonium compound transporting activity"/>
    <property type="evidence" value="ECO:0007669"/>
    <property type="project" value="UniProtKB-EC"/>
</dbReference>
<comment type="catalytic activity">
    <reaction evidence="5">
        <text>a quaternary ammonium(out) + ATP + H2O = a quaternary ammonium(in) + ADP + phosphate + H(+)</text>
        <dbReference type="Rhea" id="RHEA:11036"/>
        <dbReference type="ChEBI" id="CHEBI:15377"/>
        <dbReference type="ChEBI" id="CHEBI:15378"/>
        <dbReference type="ChEBI" id="CHEBI:30616"/>
        <dbReference type="ChEBI" id="CHEBI:35267"/>
        <dbReference type="ChEBI" id="CHEBI:43474"/>
        <dbReference type="ChEBI" id="CHEBI:456216"/>
        <dbReference type="EC" id="7.6.2.9"/>
    </reaction>
    <physiologicalReaction direction="left-to-right" evidence="5">
        <dbReference type="Rhea" id="RHEA:11037"/>
    </physiologicalReaction>
</comment>
<dbReference type="RefSeq" id="WP_095519216.1">
    <property type="nucleotide sequence ID" value="NZ_NPKH01000020.1"/>
</dbReference>
<evidence type="ECO:0000256" key="6">
    <source>
        <dbReference type="ARBA" id="ARBA00061968"/>
    </source>
</evidence>
<dbReference type="GO" id="GO:0055052">
    <property type="term" value="C:ATP-binding cassette (ABC) transporter complex, substrate-binding subunit-containing"/>
    <property type="evidence" value="ECO:0007669"/>
    <property type="project" value="InterPro"/>
</dbReference>
<evidence type="ECO:0000256" key="7">
    <source>
        <dbReference type="ARBA" id="ARBA00066388"/>
    </source>
</evidence>
<dbReference type="GO" id="GO:0005524">
    <property type="term" value="F:ATP binding"/>
    <property type="evidence" value="ECO:0007669"/>
    <property type="project" value="UniProtKB-KW"/>
</dbReference>
<dbReference type="NCBIfam" id="TIGR03415">
    <property type="entry name" value="ABC_choXWV_ATP"/>
    <property type="match status" value="1"/>
</dbReference>